<dbReference type="InterPro" id="IPR019546">
    <property type="entry name" value="TAT_signal_bac_arc"/>
</dbReference>
<dbReference type="PANTHER" id="PTHR12110:SF53">
    <property type="entry name" value="BLR5974 PROTEIN"/>
    <property type="match status" value="1"/>
</dbReference>
<dbReference type="AlphaFoldDB" id="A0A518BB08"/>
<dbReference type="InterPro" id="IPR036237">
    <property type="entry name" value="Xyl_isomerase-like_sf"/>
</dbReference>
<dbReference type="InterPro" id="IPR013022">
    <property type="entry name" value="Xyl_isomerase-like_TIM-brl"/>
</dbReference>
<feature type="chain" id="PRO_5022017867" evidence="1">
    <location>
        <begin position="30"/>
        <end position="304"/>
    </location>
</feature>
<sequence precursor="true">MSTSRRQFLKRSLLATGSLAVGAFGSALAAETKKGFEISLAEWSLHLALQGKSDQKITNLDFARVAKEQCGIDAIEYVNTFFKDASSDYLKQLNKVADDYGVKQLLIMVDREGNLGDPDKKKRAQVVDNHKKWVDASKELGGHSIRVNARSKGSYDEQMKLAADGLAQLCEYSSKQNINVLVENHGGLSSNGAWLAGVMKEVDSPFCGTLPDFGNFRIGDGKMYDRYKGVKELMPWAKAVSAKSHDFDEDGNETHTDYMKMLKIVLDAGYHGYVGVEYEGKKLPEVEGIIATRKLLEKCRATLT</sequence>
<dbReference type="Gene3D" id="3.20.20.150">
    <property type="entry name" value="Divalent-metal-dependent TIM barrel enzymes"/>
    <property type="match status" value="1"/>
</dbReference>
<proteinExistence type="predicted"/>
<evidence type="ECO:0000313" key="4">
    <source>
        <dbReference type="Proteomes" id="UP000317093"/>
    </source>
</evidence>
<evidence type="ECO:0000313" key="3">
    <source>
        <dbReference type="EMBL" id="QDU64159.1"/>
    </source>
</evidence>
<dbReference type="InterPro" id="IPR050312">
    <property type="entry name" value="IolE/XylAMocC-like"/>
</dbReference>
<dbReference type="Pfam" id="PF01261">
    <property type="entry name" value="AP_endonuc_2"/>
    <property type="match status" value="1"/>
</dbReference>
<dbReference type="GO" id="GO:0016853">
    <property type="term" value="F:isomerase activity"/>
    <property type="evidence" value="ECO:0007669"/>
    <property type="project" value="UniProtKB-KW"/>
</dbReference>
<protein>
    <submittedName>
        <fullName evidence="3">Xylose isomerase-like TIM barrel</fullName>
    </submittedName>
</protein>
<feature type="domain" description="Xylose isomerase-like TIM barrel" evidence="2">
    <location>
        <begin position="69"/>
        <end position="298"/>
    </location>
</feature>
<keyword evidence="3" id="KW-0413">Isomerase</keyword>
<dbReference type="SUPFAM" id="SSF51658">
    <property type="entry name" value="Xylose isomerase-like"/>
    <property type="match status" value="1"/>
</dbReference>
<dbReference type="KEGG" id="knv:Pan216_50480"/>
<dbReference type="PANTHER" id="PTHR12110">
    <property type="entry name" value="HYDROXYPYRUVATE ISOMERASE"/>
    <property type="match status" value="1"/>
</dbReference>
<feature type="signal peptide" evidence="1">
    <location>
        <begin position="1"/>
        <end position="29"/>
    </location>
</feature>
<reference evidence="3 4" key="1">
    <citation type="submission" date="2019-02" db="EMBL/GenBank/DDBJ databases">
        <title>Deep-cultivation of Planctomycetes and their phenomic and genomic characterization uncovers novel biology.</title>
        <authorList>
            <person name="Wiegand S."/>
            <person name="Jogler M."/>
            <person name="Boedeker C."/>
            <person name="Pinto D."/>
            <person name="Vollmers J."/>
            <person name="Rivas-Marin E."/>
            <person name="Kohn T."/>
            <person name="Peeters S.H."/>
            <person name="Heuer A."/>
            <person name="Rast P."/>
            <person name="Oberbeckmann S."/>
            <person name="Bunk B."/>
            <person name="Jeske O."/>
            <person name="Meyerdierks A."/>
            <person name="Storesund J.E."/>
            <person name="Kallscheuer N."/>
            <person name="Luecker S."/>
            <person name="Lage O.M."/>
            <person name="Pohl T."/>
            <person name="Merkel B.J."/>
            <person name="Hornburger P."/>
            <person name="Mueller R.-W."/>
            <person name="Bruemmer F."/>
            <person name="Labrenz M."/>
            <person name="Spormann A.M."/>
            <person name="Op den Camp H."/>
            <person name="Overmann J."/>
            <person name="Amann R."/>
            <person name="Jetten M.S.M."/>
            <person name="Mascher T."/>
            <person name="Medema M.H."/>
            <person name="Devos D.P."/>
            <person name="Kaster A.-K."/>
            <person name="Ovreas L."/>
            <person name="Rohde M."/>
            <person name="Galperin M.Y."/>
            <person name="Jogler C."/>
        </authorList>
    </citation>
    <scope>NUCLEOTIDE SEQUENCE [LARGE SCALE GENOMIC DNA]</scope>
    <source>
        <strain evidence="3 4">Pan216</strain>
    </source>
</reference>
<organism evidence="3 4">
    <name type="scientific">Kolteria novifilia</name>
    <dbReference type="NCBI Taxonomy" id="2527975"/>
    <lineage>
        <taxon>Bacteria</taxon>
        <taxon>Pseudomonadati</taxon>
        <taxon>Planctomycetota</taxon>
        <taxon>Planctomycetia</taxon>
        <taxon>Kolteriales</taxon>
        <taxon>Kolteriaceae</taxon>
        <taxon>Kolteria</taxon>
    </lineage>
</organism>
<dbReference type="InterPro" id="IPR006311">
    <property type="entry name" value="TAT_signal"/>
</dbReference>
<dbReference type="PROSITE" id="PS51318">
    <property type="entry name" value="TAT"/>
    <property type="match status" value="1"/>
</dbReference>
<dbReference type="EMBL" id="CP036279">
    <property type="protein sequence ID" value="QDU64159.1"/>
    <property type="molecule type" value="Genomic_DNA"/>
</dbReference>
<dbReference type="RefSeq" id="WP_145262162.1">
    <property type="nucleotide sequence ID" value="NZ_CP036279.1"/>
</dbReference>
<gene>
    <name evidence="3" type="ORF">Pan216_50480</name>
</gene>
<dbReference type="Proteomes" id="UP000317093">
    <property type="component" value="Chromosome"/>
</dbReference>
<keyword evidence="1" id="KW-0732">Signal</keyword>
<dbReference type="NCBIfam" id="TIGR01409">
    <property type="entry name" value="TAT_signal_seq"/>
    <property type="match status" value="1"/>
</dbReference>
<name>A0A518BB08_9BACT</name>
<dbReference type="OrthoDB" id="9810637at2"/>
<evidence type="ECO:0000256" key="1">
    <source>
        <dbReference type="SAM" id="SignalP"/>
    </source>
</evidence>
<keyword evidence="4" id="KW-1185">Reference proteome</keyword>
<evidence type="ECO:0000259" key="2">
    <source>
        <dbReference type="Pfam" id="PF01261"/>
    </source>
</evidence>
<accession>A0A518BB08</accession>